<dbReference type="Proteomes" id="UP000275069">
    <property type="component" value="Plasmid unnamed1"/>
</dbReference>
<name>A0A387BP57_9MICO</name>
<keyword evidence="3" id="KW-1185">Reference proteome</keyword>
<keyword evidence="1" id="KW-1133">Transmembrane helix</keyword>
<accession>A0A387BP57</accession>
<organism evidence="2 3">
    <name type="scientific">Gryllotalpicola protaetiae</name>
    <dbReference type="NCBI Taxonomy" id="2419771"/>
    <lineage>
        <taxon>Bacteria</taxon>
        <taxon>Bacillati</taxon>
        <taxon>Actinomycetota</taxon>
        <taxon>Actinomycetes</taxon>
        <taxon>Micrococcales</taxon>
        <taxon>Microbacteriaceae</taxon>
        <taxon>Gryllotalpicola</taxon>
    </lineage>
</organism>
<keyword evidence="1" id="KW-0472">Membrane</keyword>
<sequence length="101" mass="10197">MSTATQWAAILATLAVLWFAFVAAQPCRRRWLRSPVAIAVAAGWAVVGMAGWAIAAALALVYAATHALIGPPAATLLGAMPAGTAHAAGPLTTNAHLLIAT</sequence>
<keyword evidence="2" id="KW-0614">Plasmid</keyword>
<dbReference type="EMBL" id="CP032625">
    <property type="protein sequence ID" value="AYG05533.1"/>
    <property type="molecule type" value="Genomic_DNA"/>
</dbReference>
<proteinExistence type="predicted"/>
<reference evidence="2 3" key="1">
    <citation type="submission" date="2018-09" db="EMBL/GenBank/DDBJ databases">
        <title>Genome sequencing of strain 2DFW10M-5.</title>
        <authorList>
            <person name="Heo J."/>
            <person name="Kim S.-J."/>
            <person name="Kwon S.-W."/>
        </authorList>
    </citation>
    <scope>NUCLEOTIDE SEQUENCE [LARGE SCALE GENOMIC DNA]</scope>
    <source>
        <strain evidence="2 3">2DFW10M-5</strain>
        <plasmid evidence="2 3">unnamed1</plasmid>
    </source>
</reference>
<dbReference type="RefSeq" id="WP_120791061.1">
    <property type="nucleotide sequence ID" value="NZ_CP032625.1"/>
</dbReference>
<gene>
    <name evidence="2" type="ORF">D7I44_17800</name>
</gene>
<dbReference type="KEGG" id="gry:D7I44_17800"/>
<protein>
    <submittedName>
        <fullName evidence="2">Uncharacterized protein</fullName>
    </submittedName>
</protein>
<evidence type="ECO:0000313" key="2">
    <source>
        <dbReference type="EMBL" id="AYG05533.1"/>
    </source>
</evidence>
<evidence type="ECO:0000256" key="1">
    <source>
        <dbReference type="SAM" id="Phobius"/>
    </source>
</evidence>
<feature type="transmembrane region" description="Helical" evidence="1">
    <location>
        <begin position="34"/>
        <end position="62"/>
    </location>
</feature>
<keyword evidence="1" id="KW-0812">Transmembrane</keyword>
<geneLocation type="plasmid" evidence="2 3">
    <name>unnamed1</name>
</geneLocation>
<dbReference type="AlphaFoldDB" id="A0A387BP57"/>
<evidence type="ECO:0000313" key="3">
    <source>
        <dbReference type="Proteomes" id="UP000275069"/>
    </source>
</evidence>